<dbReference type="Gene3D" id="3.40.50.300">
    <property type="entry name" value="P-loop containing nucleotide triphosphate hydrolases"/>
    <property type="match status" value="1"/>
</dbReference>
<dbReference type="InterPro" id="IPR027417">
    <property type="entry name" value="P-loop_NTPase"/>
</dbReference>
<gene>
    <name evidence="3" type="ORF">GDO54_014870</name>
</gene>
<dbReference type="InterPro" id="IPR030383">
    <property type="entry name" value="G_VLIG_dom"/>
</dbReference>
<evidence type="ECO:0000313" key="4">
    <source>
        <dbReference type="Proteomes" id="UP001181693"/>
    </source>
</evidence>
<dbReference type="Pfam" id="PF25683">
    <property type="entry name" value="URGCP_GTPase"/>
    <property type="match status" value="1"/>
</dbReference>
<evidence type="ECO:0000313" key="3">
    <source>
        <dbReference type="EMBL" id="DBA18981.1"/>
    </source>
</evidence>
<comment type="caution">
    <text evidence="3">The sequence shown here is derived from an EMBL/GenBank/DDBJ whole genome shotgun (WGS) entry which is preliminary data.</text>
</comment>
<sequence>MDSNACNPLDVLCDVLHDSDTFFQQEIVTKFSMCQFALPLLLPAGDGSHHTFMLWSIRDIVKKWKPLSLVDSRGFMEENLVSIPMSIFSFVRLGKCSLSKSKLLNQVLSPSEFIHNFFVHRDMPGGNVQRKHSDGLVEMSCYFPSGTEHSDIFPDPVSVFNLRGDLEDHLKQFDFLLRVSSAVFVFLERIDHKQYGLLSEWVSRNPKLFFIVNLGNGKSDTDILEYLKNLSTTQNLKKDKFIVKTRQINDTQVVRTLQAKINTMISNTEEKPTLEQIGHRAAELNFNIDEKFEKCEKAKNAAMEIISAIKNLLDYKKETMKLQGDLWKQLAKCEKEMCRMRKLEDKDVEEYKALLRGEIVNLRQLQSQQTMAYGVRQFVQHLQSFSPVERKIYLKWMKIELDKLGRYRLAKVNREYRKLLANLTLNLEALTEIDQKLADGSLGVEHFIRELGQFYEVECSIGKEKTLSSFPTVAADLLLDGFPMELIDGDASNIPMQVITVLGVQSTGKSTLLNTMFGLQLPTSSGRCTRGAFMTLLDTKKNFEEDLGCDYVIVIDTEGLKSMELASLEGSYEHDNELATVVVGLSDVTIVNMAMENTEEMKDILQIVIHAFLRMKEVGKKSSCHFVHQNVSDVSAYLKNRKAREKFIEQLNEMTKVSARMEKKGCVTGFSDIMHCDMERNSWYIPGLWQGIPPMASINKGYSETVQELKKSIAEYLKSMPGKPQDIKQLTDWIRSLWNAVKHEKFVFSFRNRLLGSKTGEKIQRELNSLMEEEGQIMARYLEKYFRDDCDNAHVLEMFKGDFSQSIKHLKKNLEIVLLGKCKQAIQMQQEKCLIQAVQERYISIIEERVAEIMNKIRNDQNPVNAEQLHRVFEIVWEKVTSTLPPPKRKKRNIDLEIVQQLKQDLQCDESSVIQKLSNLTNLHQDNEEEFSMNGKYLQTYSRREWASAEDLAISVIRKCNERTTKLFELDLKLCVLRKASETFRRIHEDFIRSNEPRSYLDEMKPQYFSIFNNMFVKRNECQRRAKQFCMVCLKPAITDHINRSLGKEIMDDILQKNGPQEFKSRQILQQQVLKALLVAWISQYLTKHYKGRDTIHTMQVRIMESLILRIKQALHEPKSLQAGTIAEFLAKLCNVLKKELVISQNSTKVVIFQSNLSDIRQFAHDIESYLPDLEKLVLQEMNSMNRESIFLQLTLNPQDELFTKGMGCGMLCPFCKAPCEAGGGEHKEHFASVHRPRGLSRHVNEETCALDHSICSSNVISNKSFRNADTEGKLHPYQDYQKYYPDWAIYPDTTSEGSDYWKFVLKEFNSSFAGLYNARPANVPEDWHKITRKQAQKSLEKTLQ</sequence>
<dbReference type="SUPFAM" id="SSF52540">
    <property type="entry name" value="P-loop containing nucleoside triphosphate hydrolases"/>
    <property type="match status" value="1"/>
</dbReference>
<dbReference type="GO" id="GO:0005525">
    <property type="term" value="F:GTP binding"/>
    <property type="evidence" value="ECO:0007669"/>
    <property type="project" value="InterPro"/>
</dbReference>
<accession>A0AAV3A3N8</accession>
<comment type="similarity">
    <text evidence="1">Belongs to the TRAFAC class dynamin-like GTPase superfamily. Very large inducible GTPase (VLIG) family.</text>
</comment>
<dbReference type="InterPro" id="IPR057365">
    <property type="entry name" value="URGCP"/>
</dbReference>
<organism evidence="3 4">
    <name type="scientific">Pyxicephalus adspersus</name>
    <name type="common">African bullfrog</name>
    <dbReference type="NCBI Taxonomy" id="30357"/>
    <lineage>
        <taxon>Eukaryota</taxon>
        <taxon>Metazoa</taxon>
        <taxon>Chordata</taxon>
        <taxon>Craniata</taxon>
        <taxon>Vertebrata</taxon>
        <taxon>Euteleostomi</taxon>
        <taxon>Amphibia</taxon>
        <taxon>Batrachia</taxon>
        <taxon>Anura</taxon>
        <taxon>Neobatrachia</taxon>
        <taxon>Ranoidea</taxon>
        <taxon>Pyxicephalidae</taxon>
        <taxon>Pyxicephalinae</taxon>
        <taxon>Pyxicephalus</taxon>
    </lineage>
</organism>
<protein>
    <recommendedName>
        <fullName evidence="2">VLIG-type G domain-containing protein</fullName>
    </recommendedName>
</protein>
<dbReference type="InterPro" id="IPR052986">
    <property type="entry name" value="VLIG_GTPase"/>
</dbReference>
<dbReference type="PANTHER" id="PTHR14819">
    <property type="entry name" value="GTP-BINDING"/>
    <property type="match status" value="1"/>
</dbReference>
<dbReference type="PROSITE" id="PS51717">
    <property type="entry name" value="G_VLIG"/>
    <property type="match status" value="1"/>
</dbReference>
<keyword evidence="4" id="KW-1185">Reference proteome</keyword>
<dbReference type="Proteomes" id="UP001181693">
    <property type="component" value="Unassembled WGS sequence"/>
</dbReference>
<evidence type="ECO:0000256" key="1">
    <source>
        <dbReference type="ARBA" id="ARBA00006828"/>
    </source>
</evidence>
<dbReference type="PANTHER" id="PTHR14819:SF9">
    <property type="entry name" value="UP-REGULATOR OF CELL PROLIFERATION-LIKE"/>
    <property type="match status" value="1"/>
</dbReference>
<dbReference type="Pfam" id="PF25496">
    <property type="entry name" value="URGCP"/>
    <property type="match status" value="1"/>
</dbReference>
<reference evidence="3" key="1">
    <citation type="thesis" date="2020" institute="ProQuest LLC" country="789 East Eisenhower Parkway, Ann Arbor, MI, USA">
        <title>Comparative Genomics and Chromosome Evolution.</title>
        <authorList>
            <person name="Mudd A.B."/>
        </authorList>
    </citation>
    <scope>NUCLEOTIDE SEQUENCE</scope>
    <source>
        <strain evidence="3">1538</strain>
        <tissue evidence="3">Blood</tissue>
    </source>
</reference>
<name>A0AAV3A3N8_PYXAD</name>
<proteinExistence type="inferred from homology"/>
<dbReference type="InterPro" id="IPR058641">
    <property type="entry name" value="GVIN1_dom"/>
</dbReference>
<dbReference type="EMBL" id="DYDO01000008">
    <property type="protein sequence ID" value="DBA18981.1"/>
    <property type="molecule type" value="Genomic_DNA"/>
</dbReference>
<feature type="domain" description="VLIG-type G" evidence="2">
    <location>
        <begin position="493"/>
        <end position="735"/>
    </location>
</feature>
<dbReference type="Pfam" id="PF25974">
    <property type="entry name" value="URGCP_9th"/>
    <property type="match status" value="1"/>
</dbReference>
<evidence type="ECO:0000259" key="2">
    <source>
        <dbReference type="PROSITE" id="PS51717"/>
    </source>
</evidence>